<dbReference type="AlphaFoldDB" id="A0A9W8JKV5"/>
<comment type="caution">
    <text evidence="2">The sequence shown here is derived from an EMBL/GenBank/DDBJ whole genome shotgun (WGS) entry which is preliminary data.</text>
</comment>
<evidence type="ECO:0000259" key="1">
    <source>
        <dbReference type="PROSITE" id="PS50878"/>
    </source>
</evidence>
<dbReference type="InterPro" id="IPR000477">
    <property type="entry name" value="RT_dom"/>
</dbReference>
<dbReference type="Pfam" id="PF00078">
    <property type="entry name" value="RVT_1"/>
    <property type="match status" value="1"/>
</dbReference>
<reference evidence="2" key="1">
    <citation type="submission" date="2022-06" db="EMBL/GenBank/DDBJ databases">
        <title>Genome Sequence of Candolleomyces eurysporus.</title>
        <authorList>
            <person name="Buettner E."/>
        </authorList>
    </citation>
    <scope>NUCLEOTIDE SEQUENCE</scope>
    <source>
        <strain evidence="2">VTCC 930004</strain>
    </source>
</reference>
<evidence type="ECO:0000313" key="3">
    <source>
        <dbReference type="Proteomes" id="UP001140091"/>
    </source>
</evidence>
<organism evidence="2 3">
    <name type="scientific">Candolleomyces eurysporus</name>
    <dbReference type="NCBI Taxonomy" id="2828524"/>
    <lineage>
        <taxon>Eukaryota</taxon>
        <taxon>Fungi</taxon>
        <taxon>Dikarya</taxon>
        <taxon>Basidiomycota</taxon>
        <taxon>Agaricomycotina</taxon>
        <taxon>Agaricomycetes</taxon>
        <taxon>Agaricomycetidae</taxon>
        <taxon>Agaricales</taxon>
        <taxon>Agaricineae</taxon>
        <taxon>Psathyrellaceae</taxon>
        <taxon>Candolleomyces</taxon>
    </lineage>
</organism>
<name>A0A9W8JKV5_9AGAR</name>
<dbReference type="InterPro" id="IPR051320">
    <property type="entry name" value="Viral_Replic_Matur_Polypro"/>
</dbReference>
<feature type="domain" description="Reverse transcriptase" evidence="1">
    <location>
        <begin position="166"/>
        <end position="347"/>
    </location>
</feature>
<gene>
    <name evidence="2" type="ORF">H1R20_g812</name>
</gene>
<dbReference type="EMBL" id="JANBPK010000112">
    <property type="protein sequence ID" value="KAJ2936282.1"/>
    <property type="molecule type" value="Genomic_DNA"/>
</dbReference>
<feature type="non-terminal residue" evidence="2">
    <location>
        <position position="367"/>
    </location>
</feature>
<dbReference type="InterPro" id="IPR043128">
    <property type="entry name" value="Rev_trsase/Diguanyl_cyclase"/>
</dbReference>
<keyword evidence="3" id="KW-1185">Reference proteome</keyword>
<evidence type="ECO:0000313" key="2">
    <source>
        <dbReference type="EMBL" id="KAJ2936282.1"/>
    </source>
</evidence>
<dbReference type="OrthoDB" id="3268967at2759"/>
<dbReference type="Proteomes" id="UP001140091">
    <property type="component" value="Unassembled WGS sequence"/>
</dbReference>
<protein>
    <recommendedName>
        <fullName evidence="1">Reverse transcriptase domain-containing protein</fullName>
    </recommendedName>
</protein>
<dbReference type="PANTHER" id="PTHR33064">
    <property type="entry name" value="POL PROTEIN"/>
    <property type="match status" value="1"/>
</dbReference>
<dbReference type="InterPro" id="IPR043502">
    <property type="entry name" value="DNA/RNA_pol_sf"/>
</dbReference>
<dbReference type="Gene3D" id="3.10.10.10">
    <property type="entry name" value="HIV Type 1 Reverse Transcriptase, subunit A, domain 1"/>
    <property type="match status" value="1"/>
</dbReference>
<dbReference type="PROSITE" id="PS50878">
    <property type="entry name" value="RT_POL"/>
    <property type="match status" value="1"/>
</dbReference>
<dbReference type="PANTHER" id="PTHR33064:SF37">
    <property type="entry name" value="RIBONUCLEASE H"/>
    <property type="match status" value="1"/>
</dbReference>
<proteinExistence type="predicted"/>
<dbReference type="CDD" id="cd01647">
    <property type="entry name" value="RT_LTR"/>
    <property type="match status" value="1"/>
</dbReference>
<accession>A0A9W8JKV5</accession>
<dbReference type="SUPFAM" id="SSF56672">
    <property type="entry name" value="DNA/RNA polymerases"/>
    <property type="match status" value="1"/>
</dbReference>
<sequence>MQNNIVIDHGTRMVLAKNDGYNLLAGLNRSPLQRLTDMISARQPKTPLLQLRNDWADLMTELLQVTAPRHAAICSMKPQHVSNAAIAAVNAILRDKAAAVKHAELEQQIFSEYADVFSPPSHVDELPTDVHARIRLKDPDWSMPSRTYSCPRKYRDSWKGLIEEHIAAGRIRPSSSPFASPSFVIPKADPTAKPCWVNDYRVLNANTVPDRYPLPHVDDIIADIGKGKIFSVFDMTNAFFQTRMHPDDVELTAVSTPWGSFDWLVMPMGLRNAPSIHQRRIACALAPFLGKFVHVYLDDIVVFSDSVEEHMEHLHQILQALREHKLSLNPKKTQLFCDEIHFLGHIISADRVRPDEQKVEKVREWPT</sequence>
<dbReference type="Gene3D" id="3.30.70.270">
    <property type="match status" value="1"/>
</dbReference>